<reference evidence="2 3" key="1">
    <citation type="submission" date="2018-02" db="EMBL/GenBank/DDBJ databases">
        <authorList>
            <person name="Skraban J."/>
            <person name="Trcek J."/>
        </authorList>
    </citation>
    <scope>NUCLEOTIDE SEQUENCE [LARGE SCALE GENOMIC DNA]</scope>
    <source>
        <strain evidence="2 3">AV446</strain>
    </source>
</reference>
<sequence length="67" mass="7191">MGLFPALVPGMPAPAMAACRGGAIMPPFTGAGNHDGAPGRTHHGYEPRCRRGWRAKSRAQASWKSFW</sequence>
<organism evidence="2 3">
    <name type="scientific">Novacetimonas pomaceti</name>
    <dbReference type="NCBI Taxonomy" id="2021998"/>
    <lineage>
        <taxon>Bacteria</taxon>
        <taxon>Pseudomonadati</taxon>
        <taxon>Pseudomonadota</taxon>
        <taxon>Alphaproteobacteria</taxon>
        <taxon>Acetobacterales</taxon>
        <taxon>Acetobacteraceae</taxon>
        <taxon>Novacetimonas</taxon>
    </lineage>
</organism>
<evidence type="ECO:0000313" key="2">
    <source>
        <dbReference type="EMBL" id="PYD49148.1"/>
    </source>
</evidence>
<proteinExistence type="predicted"/>
<dbReference type="EMBL" id="PRCW01000011">
    <property type="protein sequence ID" value="PYD49148.1"/>
    <property type="molecule type" value="Genomic_DNA"/>
</dbReference>
<evidence type="ECO:0000256" key="1">
    <source>
        <dbReference type="SAM" id="SignalP"/>
    </source>
</evidence>
<evidence type="ECO:0000313" key="3">
    <source>
        <dbReference type="Proteomes" id="UP000248116"/>
    </source>
</evidence>
<gene>
    <name evidence="2" type="ORF">C3920_00945</name>
</gene>
<protein>
    <submittedName>
        <fullName evidence="2">Uncharacterized protein</fullName>
    </submittedName>
</protein>
<accession>A0ABX5P5U2</accession>
<feature type="chain" id="PRO_5045068477" evidence="1">
    <location>
        <begin position="18"/>
        <end position="67"/>
    </location>
</feature>
<feature type="signal peptide" evidence="1">
    <location>
        <begin position="1"/>
        <end position="17"/>
    </location>
</feature>
<keyword evidence="3" id="KW-1185">Reference proteome</keyword>
<dbReference type="Proteomes" id="UP000248116">
    <property type="component" value="Unassembled WGS sequence"/>
</dbReference>
<name>A0ABX5P5U2_9PROT</name>
<keyword evidence="1" id="KW-0732">Signal</keyword>
<comment type="caution">
    <text evidence="2">The sequence shown here is derived from an EMBL/GenBank/DDBJ whole genome shotgun (WGS) entry which is preliminary data.</text>
</comment>